<dbReference type="PROSITE" id="PS51257">
    <property type="entry name" value="PROKAR_LIPOPROTEIN"/>
    <property type="match status" value="1"/>
</dbReference>
<organism evidence="2">
    <name type="scientific">hydrothermal vent metagenome</name>
    <dbReference type="NCBI Taxonomy" id="652676"/>
    <lineage>
        <taxon>unclassified sequences</taxon>
        <taxon>metagenomes</taxon>
        <taxon>ecological metagenomes</taxon>
    </lineage>
</organism>
<proteinExistence type="predicted"/>
<gene>
    <name evidence="2" type="ORF">MNB_SV-12-904</name>
</gene>
<dbReference type="InterPro" id="IPR027372">
    <property type="entry name" value="Phytase-like_dom"/>
</dbReference>
<reference evidence="2" key="1">
    <citation type="submission" date="2016-10" db="EMBL/GenBank/DDBJ databases">
        <authorList>
            <person name="de Groot N.N."/>
        </authorList>
    </citation>
    <scope>NUCLEOTIDE SEQUENCE</scope>
</reference>
<dbReference type="SUPFAM" id="SSF101898">
    <property type="entry name" value="NHL repeat"/>
    <property type="match status" value="1"/>
</dbReference>
<dbReference type="Pfam" id="PF13449">
    <property type="entry name" value="Phytase-like"/>
    <property type="match status" value="1"/>
</dbReference>
<accession>A0A1W1BLB4</accession>
<evidence type="ECO:0000313" key="2">
    <source>
        <dbReference type="EMBL" id="SFV54297.1"/>
    </source>
</evidence>
<feature type="domain" description="Phytase-like" evidence="1">
    <location>
        <begin position="48"/>
        <end position="289"/>
    </location>
</feature>
<protein>
    <submittedName>
        <fullName evidence="2">Bll0177 protein</fullName>
    </submittedName>
</protein>
<sequence>MKKILLLIIIFILFSGCTTINLIAKGMQNSKITILDQLYLEYDKKNGIPFSEISDIAYNQESRELFMIGDKGHLYRFSVDFNKKIEGLKYIDAFKLREVKKKNKRFDSEGLTYNSKKELIVSFERRAKISKLSPKGVIKSDYKLPKKLRKKSAYRSKNKMFEAVAFHPKYGILTVAEYPIKKRKKRDQTIYSLRGKEWHFKTEKYKNSAVTAIEVMDDGNILVLERAYSGFSNPFMITLKKVYIDKCNKKNQCKTEVLLSFDSFNSWDMSNFEGLAKVGKNRFLIVSDNQDKAFLPTTLIYFKVK</sequence>
<dbReference type="AlphaFoldDB" id="A0A1W1BLB4"/>
<name>A0A1W1BLB4_9ZZZZ</name>
<evidence type="ECO:0000259" key="1">
    <source>
        <dbReference type="Pfam" id="PF13449"/>
    </source>
</evidence>
<dbReference type="EMBL" id="FPHE01000052">
    <property type="protein sequence ID" value="SFV54297.1"/>
    <property type="molecule type" value="Genomic_DNA"/>
</dbReference>